<dbReference type="Pfam" id="PF13606">
    <property type="entry name" value="Ank_3"/>
    <property type="match status" value="1"/>
</dbReference>
<keyword evidence="2 8" id="KW-0812">Transmembrane</keyword>
<feature type="transmembrane region" description="Helical" evidence="8">
    <location>
        <begin position="468"/>
        <end position="491"/>
    </location>
</feature>
<evidence type="ECO:0000256" key="9">
    <source>
        <dbReference type="SAM" id="MobiDB-lite"/>
    </source>
</evidence>
<dbReference type="PROSITE" id="PS50216">
    <property type="entry name" value="DHHC"/>
    <property type="match status" value="1"/>
</dbReference>
<feature type="domain" description="Palmitoyltransferase DHHC" evidence="10">
    <location>
        <begin position="423"/>
        <end position="556"/>
    </location>
</feature>
<feature type="repeat" description="ANK" evidence="7">
    <location>
        <begin position="211"/>
        <end position="243"/>
    </location>
</feature>
<dbReference type="InterPro" id="IPR036770">
    <property type="entry name" value="Ankyrin_rpt-contain_sf"/>
</dbReference>
<evidence type="ECO:0000313" key="12">
    <source>
        <dbReference type="Proteomes" id="UP000005408"/>
    </source>
</evidence>
<dbReference type="GO" id="GO:0016020">
    <property type="term" value="C:membrane"/>
    <property type="evidence" value="ECO:0007669"/>
    <property type="project" value="UniProtKB-SubCell"/>
</dbReference>
<keyword evidence="5 7" id="KW-0040">ANK repeat</keyword>
<dbReference type="GO" id="GO:0019706">
    <property type="term" value="F:protein-cysteine S-palmitoyltransferase activity"/>
    <property type="evidence" value="ECO:0007669"/>
    <property type="project" value="UniProtKB-EC"/>
</dbReference>
<keyword evidence="8" id="KW-0808">Transferase</keyword>
<reference evidence="11" key="1">
    <citation type="submission" date="2022-08" db="UniProtKB">
        <authorList>
            <consortium name="EnsemblMetazoa"/>
        </authorList>
    </citation>
    <scope>IDENTIFICATION</scope>
    <source>
        <strain evidence="11">05x7-T-G4-1.051#20</strain>
    </source>
</reference>
<evidence type="ECO:0000256" key="3">
    <source>
        <dbReference type="ARBA" id="ARBA00022737"/>
    </source>
</evidence>
<feature type="repeat" description="ANK" evidence="7">
    <location>
        <begin position="110"/>
        <end position="142"/>
    </location>
</feature>
<dbReference type="PANTHER" id="PTHR24161:SF85">
    <property type="entry name" value="PALMITOYLTRANSFERASE HIP14"/>
    <property type="match status" value="1"/>
</dbReference>
<dbReference type="SUPFAM" id="SSF48403">
    <property type="entry name" value="Ankyrin repeat"/>
    <property type="match status" value="1"/>
</dbReference>
<feature type="region of interest" description="Disordered" evidence="9">
    <location>
        <begin position="1"/>
        <end position="27"/>
    </location>
</feature>
<dbReference type="SMART" id="SM00248">
    <property type="entry name" value="ANK"/>
    <property type="match status" value="6"/>
</dbReference>
<dbReference type="EC" id="2.3.1.225" evidence="8"/>
<dbReference type="PROSITE" id="PS50088">
    <property type="entry name" value="ANK_REPEAT"/>
    <property type="match status" value="4"/>
</dbReference>
<dbReference type="Pfam" id="PF12796">
    <property type="entry name" value="Ank_2"/>
    <property type="match status" value="1"/>
</dbReference>
<protein>
    <recommendedName>
        <fullName evidence="8">Palmitoyltransferase</fullName>
        <ecNumber evidence="8">2.3.1.225</ecNumber>
    </recommendedName>
</protein>
<evidence type="ECO:0000256" key="2">
    <source>
        <dbReference type="ARBA" id="ARBA00022692"/>
    </source>
</evidence>
<organism evidence="11 12">
    <name type="scientific">Magallana gigas</name>
    <name type="common">Pacific oyster</name>
    <name type="synonym">Crassostrea gigas</name>
    <dbReference type="NCBI Taxonomy" id="29159"/>
    <lineage>
        <taxon>Eukaryota</taxon>
        <taxon>Metazoa</taxon>
        <taxon>Spiralia</taxon>
        <taxon>Lophotrochozoa</taxon>
        <taxon>Mollusca</taxon>
        <taxon>Bivalvia</taxon>
        <taxon>Autobranchia</taxon>
        <taxon>Pteriomorphia</taxon>
        <taxon>Ostreida</taxon>
        <taxon>Ostreoidea</taxon>
        <taxon>Ostreidae</taxon>
        <taxon>Magallana</taxon>
    </lineage>
</organism>
<evidence type="ECO:0000256" key="6">
    <source>
        <dbReference type="ARBA" id="ARBA00023136"/>
    </source>
</evidence>
<evidence type="ECO:0000256" key="8">
    <source>
        <dbReference type="RuleBase" id="RU079119"/>
    </source>
</evidence>
<evidence type="ECO:0000313" key="11">
    <source>
        <dbReference type="EnsemblMetazoa" id="G5813.1:cds"/>
    </source>
</evidence>
<evidence type="ECO:0000256" key="5">
    <source>
        <dbReference type="ARBA" id="ARBA00023043"/>
    </source>
</evidence>
<accession>A0A8W8NEC9</accession>
<dbReference type="OrthoDB" id="6781668at2759"/>
<feature type="repeat" description="ANK" evidence="7">
    <location>
        <begin position="143"/>
        <end position="175"/>
    </location>
</feature>
<feature type="transmembrane region" description="Helical" evidence="8">
    <location>
        <begin position="292"/>
        <end position="308"/>
    </location>
</feature>
<feature type="transmembrane region" description="Helical" evidence="8">
    <location>
        <begin position="375"/>
        <end position="393"/>
    </location>
</feature>
<dbReference type="PROSITE" id="PS50297">
    <property type="entry name" value="ANK_REP_REGION"/>
    <property type="match status" value="4"/>
</dbReference>
<keyword evidence="6 8" id="KW-0472">Membrane</keyword>
<dbReference type="KEGG" id="crg:105340492"/>
<feature type="transmembrane region" description="Helical" evidence="8">
    <location>
        <begin position="517"/>
        <end position="544"/>
    </location>
</feature>
<keyword evidence="4 8" id="KW-1133">Transmembrane helix</keyword>
<dbReference type="Pfam" id="PF00023">
    <property type="entry name" value="Ank"/>
    <property type="match status" value="1"/>
</dbReference>
<feature type="repeat" description="ANK" evidence="7">
    <location>
        <begin position="76"/>
        <end position="108"/>
    </location>
</feature>
<dbReference type="RefSeq" id="XP_034331262.1">
    <property type="nucleotide sequence ID" value="XM_034475371.2"/>
</dbReference>
<proteinExistence type="inferred from homology"/>
<evidence type="ECO:0000256" key="4">
    <source>
        <dbReference type="ARBA" id="ARBA00022989"/>
    </source>
</evidence>
<feature type="transmembrane region" description="Helical" evidence="8">
    <location>
        <begin position="314"/>
        <end position="331"/>
    </location>
</feature>
<keyword evidence="8" id="KW-0012">Acyltransferase</keyword>
<keyword evidence="3" id="KW-0677">Repeat</keyword>
<dbReference type="EnsemblMetazoa" id="G5813.1">
    <property type="protein sequence ID" value="G5813.1:cds"/>
    <property type="gene ID" value="G5813"/>
</dbReference>
<evidence type="ECO:0000256" key="1">
    <source>
        <dbReference type="ARBA" id="ARBA00004141"/>
    </source>
</evidence>
<dbReference type="Pfam" id="PF01529">
    <property type="entry name" value="DHHC"/>
    <property type="match status" value="1"/>
</dbReference>
<dbReference type="OMA" id="FWVGFRY"/>
<dbReference type="Proteomes" id="UP000005408">
    <property type="component" value="Unassembled WGS sequence"/>
</dbReference>
<dbReference type="AlphaFoldDB" id="A0A8W8NEC9"/>
<keyword evidence="12" id="KW-1185">Reference proteome</keyword>
<sequence length="646" mass="73644">MEEVDPSCNPVQPLLEGGSGGTATTGEKQKDAMVDLQPGQEDYSNYDIVRAVQFGIMARVYELVEGGLNVNEMDRENVSILHWAAINNRLDIVKYLVGKGAIVDRFGGDLDSTPLHWATRQGHLTMVVLLLGFGADPTLRDGQGFSCIHLASQFGHTAIVAYLIAKGGDVDMVDRNGMTPLMYSSYRVFGYDPTRLLITMGAGINKQDKVNGNTPLHLACQTGNTCVVKMLFDKKADLDILNAKGQTAMDAAAEYKHANIVKRMKQERADRGLDHTNFVSKFTGNKNTRTRVMWWFPFFAVYAIGIIPELSIPWYYKLILALLSAGIWKFLQMFFFDERLMNIVPVSVYLSSKLMMYITWFLYLLPYVEMTWTKTVLFLLNTVLLCYNFYMAWQTDPGFIKSNREQKLQTIIDLAEKQTLTLNQFCSTCLIHRPIRSKHCSACDKCVAKFDHHCPWTDNCIGAYNHKYFIGFLMFLLCMLSWCVHGTFAYWRANCPFDIYEDGITGILYKVLKTSPWVFWVGANAMVHIVWVTVLLSCQLYQVVWLGMTTNERMNHGRYTYLSGNYPQSHAHGHSHGDDKECKHKVKNPFDRGPIRNLIDILDLQFCGLLRPNRIDWMNLYSLPGHKTPSLGKMNFGVSRENYQFV</sequence>
<comment type="subcellular location">
    <subcellularLocation>
        <location evidence="1">Membrane</location>
        <topology evidence="1">Multi-pass membrane protein</topology>
    </subcellularLocation>
</comment>
<dbReference type="Gene3D" id="1.25.40.20">
    <property type="entry name" value="Ankyrin repeat-containing domain"/>
    <property type="match status" value="1"/>
</dbReference>
<comment type="similarity">
    <text evidence="8">Belongs to the DHHC palmitoyltransferase family.</text>
</comment>
<dbReference type="InterPro" id="IPR002110">
    <property type="entry name" value="Ankyrin_rpt"/>
</dbReference>
<comment type="domain">
    <text evidence="8">The DHHC domain is required for palmitoyltransferase activity.</text>
</comment>
<dbReference type="GeneID" id="105340492"/>
<evidence type="ECO:0000259" key="10">
    <source>
        <dbReference type="Pfam" id="PF01529"/>
    </source>
</evidence>
<dbReference type="PANTHER" id="PTHR24161">
    <property type="entry name" value="ANK_REP_REGION DOMAIN-CONTAINING PROTEIN-RELATED"/>
    <property type="match status" value="1"/>
</dbReference>
<dbReference type="InterPro" id="IPR001594">
    <property type="entry name" value="Palmitoyltrfase_DHHC"/>
</dbReference>
<comment type="catalytic activity">
    <reaction evidence="8">
        <text>L-cysteinyl-[protein] + hexadecanoyl-CoA = S-hexadecanoyl-L-cysteinyl-[protein] + CoA</text>
        <dbReference type="Rhea" id="RHEA:36683"/>
        <dbReference type="Rhea" id="RHEA-COMP:10131"/>
        <dbReference type="Rhea" id="RHEA-COMP:11032"/>
        <dbReference type="ChEBI" id="CHEBI:29950"/>
        <dbReference type="ChEBI" id="CHEBI:57287"/>
        <dbReference type="ChEBI" id="CHEBI:57379"/>
        <dbReference type="ChEBI" id="CHEBI:74151"/>
        <dbReference type="EC" id="2.3.1.225"/>
    </reaction>
</comment>
<name>A0A8W8NEC9_MAGGI</name>
<feature type="transmembrane region" description="Helical" evidence="8">
    <location>
        <begin position="343"/>
        <end position="363"/>
    </location>
</feature>
<evidence type="ECO:0000256" key="7">
    <source>
        <dbReference type="PROSITE-ProRule" id="PRU00023"/>
    </source>
</evidence>